<keyword evidence="5 6" id="KW-0269">Exonuclease</keyword>
<evidence type="ECO:0000256" key="7">
    <source>
        <dbReference type="SAM" id="Coils"/>
    </source>
</evidence>
<dbReference type="EC" id="3.1.11.6" evidence="6"/>
<evidence type="ECO:0000256" key="1">
    <source>
        <dbReference type="ARBA" id="ARBA00009998"/>
    </source>
</evidence>
<dbReference type="RefSeq" id="WP_307905184.1">
    <property type="nucleotide sequence ID" value="NZ_AP027059.1"/>
</dbReference>
<feature type="coiled-coil region" evidence="7">
    <location>
        <begin position="7"/>
        <end position="41"/>
    </location>
</feature>
<keyword evidence="2 6" id="KW-0963">Cytoplasm</keyword>
<keyword evidence="7" id="KW-0175">Coiled coil</keyword>
<evidence type="ECO:0000256" key="6">
    <source>
        <dbReference type="HAMAP-Rule" id="MF_00337"/>
    </source>
</evidence>
<keyword evidence="9" id="KW-1185">Reference proteome</keyword>
<proteinExistence type="inferred from homology"/>
<dbReference type="HAMAP" id="MF_00337">
    <property type="entry name" value="Exonuc_7_S"/>
    <property type="match status" value="1"/>
</dbReference>
<gene>
    <name evidence="6" type="primary">xseB</name>
    <name evidence="8" type="ORF">HLVA_08210</name>
</gene>
<evidence type="ECO:0000313" key="8">
    <source>
        <dbReference type="EMBL" id="BDU50252.1"/>
    </source>
</evidence>
<comment type="function">
    <text evidence="6">Bidirectionally degrades single-stranded DNA into large acid-insoluble oligonucleotides, which are then degraded further into small acid-soluble oligonucleotides.</text>
</comment>
<dbReference type="PANTHER" id="PTHR34137">
    <property type="entry name" value="EXODEOXYRIBONUCLEASE 7 SMALL SUBUNIT"/>
    <property type="match status" value="1"/>
</dbReference>
<dbReference type="InterPro" id="IPR003761">
    <property type="entry name" value="Exonuc_VII_S"/>
</dbReference>
<comment type="subunit">
    <text evidence="6">Heterooligomer composed of large and small subunits.</text>
</comment>
<reference evidence="8 9" key="1">
    <citation type="submission" date="2022-11" db="EMBL/GenBank/DDBJ databases">
        <title>Haliovirga abyssi gen. nov., sp. nov., a mesophilic fermentative bacterium isolated from the Iheya North hydrothermal field and the proposal of Haliovirgaceae fam. nov.</title>
        <authorList>
            <person name="Miyazaki U."/>
            <person name="Tame A."/>
            <person name="Miyazaki J."/>
            <person name="Takai K."/>
            <person name="Sawayama S."/>
            <person name="Kitajima M."/>
            <person name="Okamoto A."/>
            <person name="Nakagawa S."/>
        </authorList>
    </citation>
    <scope>NUCLEOTIDE SEQUENCE [LARGE SCALE GENOMIC DNA]</scope>
    <source>
        <strain evidence="8 9">IC12</strain>
    </source>
</reference>
<evidence type="ECO:0000313" key="9">
    <source>
        <dbReference type="Proteomes" id="UP001321582"/>
    </source>
</evidence>
<evidence type="ECO:0000256" key="4">
    <source>
        <dbReference type="ARBA" id="ARBA00022801"/>
    </source>
</evidence>
<dbReference type="GO" id="GO:0008855">
    <property type="term" value="F:exodeoxyribonuclease VII activity"/>
    <property type="evidence" value="ECO:0007669"/>
    <property type="project" value="UniProtKB-UniRule"/>
</dbReference>
<dbReference type="Gene3D" id="1.10.287.1040">
    <property type="entry name" value="Exonuclease VII, small subunit"/>
    <property type="match status" value="1"/>
</dbReference>
<dbReference type="GO" id="GO:0009318">
    <property type="term" value="C:exodeoxyribonuclease VII complex"/>
    <property type="evidence" value="ECO:0007669"/>
    <property type="project" value="UniProtKB-UniRule"/>
</dbReference>
<comment type="subcellular location">
    <subcellularLocation>
        <location evidence="6">Cytoplasm</location>
    </subcellularLocation>
</comment>
<sequence length="73" mass="8466">MKKNLKFEEALLEIDEIIDELENGEVELEESVKKYEKAMEMIKFCKGKLDSIEGKIKKINLNESGDIEIADFQ</sequence>
<dbReference type="Proteomes" id="UP001321582">
    <property type="component" value="Chromosome"/>
</dbReference>
<evidence type="ECO:0000256" key="5">
    <source>
        <dbReference type="ARBA" id="ARBA00022839"/>
    </source>
</evidence>
<dbReference type="PIRSF" id="PIRSF006488">
    <property type="entry name" value="Exonuc_VII_S"/>
    <property type="match status" value="1"/>
</dbReference>
<dbReference type="Pfam" id="PF02609">
    <property type="entry name" value="Exonuc_VII_S"/>
    <property type="match status" value="1"/>
</dbReference>
<dbReference type="AlphaFoldDB" id="A0AAU9DD63"/>
<comment type="similarity">
    <text evidence="1 6">Belongs to the XseB family.</text>
</comment>
<evidence type="ECO:0000256" key="2">
    <source>
        <dbReference type="ARBA" id="ARBA00022490"/>
    </source>
</evidence>
<name>A0AAU9DD63_9FUSO</name>
<organism evidence="8 9">
    <name type="scientific">Haliovirga abyssi</name>
    <dbReference type="NCBI Taxonomy" id="2996794"/>
    <lineage>
        <taxon>Bacteria</taxon>
        <taxon>Fusobacteriati</taxon>
        <taxon>Fusobacteriota</taxon>
        <taxon>Fusobacteriia</taxon>
        <taxon>Fusobacteriales</taxon>
        <taxon>Haliovirgaceae</taxon>
        <taxon>Haliovirga</taxon>
    </lineage>
</organism>
<dbReference type="EMBL" id="AP027059">
    <property type="protein sequence ID" value="BDU50252.1"/>
    <property type="molecule type" value="Genomic_DNA"/>
</dbReference>
<dbReference type="SUPFAM" id="SSF116842">
    <property type="entry name" value="XseB-like"/>
    <property type="match status" value="1"/>
</dbReference>
<dbReference type="InterPro" id="IPR037004">
    <property type="entry name" value="Exonuc_VII_ssu_sf"/>
</dbReference>
<accession>A0AAU9DD63</accession>
<dbReference type="NCBIfam" id="TIGR01280">
    <property type="entry name" value="xseB"/>
    <property type="match status" value="1"/>
</dbReference>
<dbReference type="KEGG" id="haby:HLVA_08210"/>
<dbReference type="GO" id="GO:0006308">
    <property type="term" value="P:DNA catabolic process"/>
    <property type="evidence" value="ECO:0007669"/>
    <property type="project" value="UniProtKB-UniRule"/>
</dbReference>
<dbReference type="GO" id="GO:0005829">
    <property type="term" value="C:cytosol"/>
    <property type="evidence" value="ECO:0007669"/>
    <property type="project" value="TreeGrafter"/>
</dbReference>
<keyword evidence="4 6" id="KW-0378">Hydrolase</keyword>
<protein>
    <recommendedName>
        <fullName evidence="6">Exodeoxyribonuclease 7 small subunit</fullName>
        <ecNumber evidence="6">3.1.11.6</ecNumber>
    </recommendedName>
    <alternativeName>
        <fullName evidence="6">Exodeoxyribonuclease VII small subunit</fullName>
        <shortName evidence="6">Exonuclease VII small subunit</shortName>
    </alternativeName>
</protein>
<dbReference type="PANTHER" id="PTHR34137:SF1">
    <property type="entry name" value="EXODEOXYRIBONUCLEASE 7 SMALL SUBUNIT"/>
    <property type="match status" value="1"/>
</dbReference>
<keyword evidence="3 6" id="KW-0540">Nuclease</keyword>
<comment type="catalytic activity">
    <reaction evidence="6">
        <text>Exonucleolytic cleavage in either 5'- to 3'- or 3'- to 5'-direction to yield nucleoside 5'-phosphates.</text>
        <dbReference type="EC" id="3.1.11.6"/>
    </reaction>
</comment>
<evidence type="ECO:0000256" key="3">
    <source>
        <dbReference type="ARBA" id="ARBA00022722"/>
    </source>
</evidence>